<dbReference type="InterPro" id="IPR036852">
    <property type="entry name" value="Peptidase_S8/S53_dom_sf"/>
</dbReference>
<feature type="active site" description="Charge relay system" evidence="5">
    <location>
        <position position="164"/>
    </location>
</feature>
<protein>
    <submittedName>
        <fullName evidence="9">S8 family serine peptidase</fullName>
    </submittedName>
</protein>
<dbReference type="PROSITE" id="PS00137">
    <property type="entry name" value="SUBTILASE_HIS"/>
    <property type="match status" value="1"/>
</dbReference>
<evidence type="ECO:0000256" key="6">
    <source>
        <dbReference type="SAM" id="MobiDB-lite"/>
    </source>
</evidence>
<proteinExistence type="inferred from homology"/>
<evidence type="ECO:0000256" key="4">
    <source>
        <dbReference type="ARBA" id="ARBA00022825"/>
    </source>
</evidence>
<accession>A0ABN1D5I1</accession>
<organism evidence="9 10">
    <name type="scientific">Saccharopolyspora erythraea</name>
    <name type="common">Streptomyces erythraeus</name>
    <dbReference type="NCBI Taxonomy" id="1836"/>
    <lineage>
        <taxon>Bacteria</taxon>
        <taxon>Bacillati</taxon>
        <taxon>Actinomycetota</taxon>
        <taxon>Actinomycetes</taxon>
        <taxon>Pseudonocardiales</taxon>
        <taxon>Pseudonocardiaceae</taxon>
        <taxon>Saccharopolyspora</taxon>
    </lineage>
</organism>
<dbReference type="PROSITE" id="PS00138">
    <property type="entry name" value="SUBTILASE_SER"/>
    <property type="match status" value="1"/>
</dbReference>
<feature type="signal peptide" evidence="7">
    <location>
        <begin position="1"/>
        <end position="21"/>
    </location>
</feature>
<dbReference type="InterPro" id="IPR050131">
    <property type="entry name" value="Peptidase_S8_subtilisin-like"/>
</dbReference>
<dbReference type="EMBL" id="BAAAGS010000024">
    <property type="protein sequence ID" value="GAA0534772.1"/>
    <property type="molecule type" value="Genomic_DNA"/>
</dbReference>
<evidence type="ECO:0000256" key="3">
    <source>
        <dbReference type="ARBA" id="ARBA00022801"/>
    </source>
</evidence>
<evidence type="ECO:0000256" key="2">
    <source>
        <dbReference type="ARBA" id="ARBA00022670"/>
    </source>
</evidence>
<dbReference type="SUPFAM" id="SSF52743">
    <property type="entry name" value="Subtilisin-like"/>
    <property type="match status" value="1"/>
</dbReference>
<name>A0ABN1D5I1_SACER</name>
<dbReference type="PROSITE" id="PS51892">
    <property type="entry name" value="SUBTILASE"/>
    <property type="match status" value="1"/>
</dbReference>
<feature type="chain" id="PRO_5046806505" evidence="7">
    <location>
        <begin position="22"/>
        <end position="489"/>
    </location>
</feature>
<dbReference type="InterPro" id="IPR023828">
    <property type="entry name" value="Peptidase_S8_Ser-AS"/>
</dbReference>
<keyword evidence="3 5" id="KW-0378">Hydrolase</keyword>
<dbReference type="PRINTS" id="PR00723">
    <property type="entry name" value="SUBTILISIN"/>
</dbReference>
<sequence>MRFAGPAFALALLVPTGAAGAAPAPAPAPAATAAPAHFMVVGPVGNLARTEKSVRAAGGTVVQSWPQIGVLVATSTDAGFAAAVRGRPGVQQAGASRNLVEWLPPANSTMLEPTEGTLSAPASIAAAGDAEPLEAEQWDLPLIKADKAHLLSQGDKDVTVGVLDYGIDPAHPDLKPNLDVSRSVSCVDQGIPDQSPAAWAPENAEQDHGTHVAGTVAAARNGIGVAGVAPGVTLASVRVIDDDGFIYPEYAVCGFVWAAEHGFDVTNNSYFVDPWYLWCDSDPDQKAAAEAVRRAVAYASRKDVVTVASAGNSNWDLSKPILDQNSPNNGGPVQERQTGDECRILPAELDGVVTVSSVGVKSEKSYFANYGLGSIDVTAPGGDARQIPQTPSANGRILSTLPGGGWGWKQGTSMSGPHAAGVVALLRSTHPDWNAKQVTRVLQAQADRLTCPDFYDPNGDGKADAVCEGGRTGAGFHGAGMVDALDAVR</sequence>
<dbReference type="InterPro" id="IPR015500">
    <property type="entry name" value="Peptidase_S8_subtilisin-rel"/>
</dbReference>
<evidence type="ECO:0000256" key="5">
    <source>
        <dbReference type="PROSITE-ProRule" id="PRU01240"/>
    </source>
</evidence>
<dbReference type="RefSeq" id="WP_009945010.1">
    <property type="nucleotide sequence ID" value="NZ_BAAAGS010000024.1"/>
</dbReference>
<evidence type="ECO:0000259" key="8">
    <source>
        <dbReference type="Pfam" id="PF00082"/>
    </source>
</evidence>
<evidence type="ECO:0000313" key="9">
    <source>
        <dbReference type="EMBL" id="GAA0534772.1"/>
    </source>
</evidence>
<keyword evidence="4 5" id="KW-0720">Serine protease</keyword>
<keyword evidence="7" id="KW-0732">Signal</keyword>
<dbReference type="Pfam" id="PF00082">
    <property type="entry name" value="Peptidase_S8"/>
    <property type="match status" value="1"/>
</dbReference>
<keyword evidence="10" id="KW-1185">Reference proteome</keyword>
<dbReference type="InterPro" id="IPR022398">
    <property type="entry name" value="Peptidase_S8_His-AS"/>
</dbReference>
<feature type="active site" description="Charge relay system" evidence="5">
    <location>
        <position position="413"/>
    </location>
</feature>
<dbReference type="InterPro" id="IPR000209">
    <property type="entry name" value="Peptidase_S8/S53_dom"/>
</dbReference>
<feature type="region of interest" description="Disordered" evidence="6">
    <location>
        <begin position="318"/>
        <end position="338"/>
    </location>
</feature>
<comment type="caution">
    <text evidence="9">The sequence shown here is derived from an EMBL/GenBank/DDBJ whole genome shotgun (WGS) entry which is preliminary data.</text>
</comment>
<evidence type="ECO:0000256" key="1">
    <source>
        <dbReference type="ARBA" id="ARBA00011073"/>
    </source>
</evidence>
<dbReference type="PANTHER" id="PTHR43806:SF11">
    <property type="entry name" value="CEREVISIN-RELATED"/>
    <property type="match status" value="1"/>
</dbReference>
<feature type="active site" description="Charge relay system" evidence="5">
    <location>
        <position position="208"/>
    </location>
</feature>
<comment type="similarity">
    <text evidence="1 5">Belongs to the peptidase S8 family.</text>
</comment>
<gene>
    <name evidence="9" type="ORF">GCM10009533_37350</name>
</gene>
<keyword evidence="2 5" id="KW-0645">Protease</keyword>
<dbReference type="PANTHER" id="PTHR43806">
    <property type="entry name" value="PEPTIDASE S8"/>
    <property type="match status" value="1"/>
</dbReference>
<evidence type="ECO:0000313" key="10">
    <source>
        <dbReference type="Proteomes" id="UP001500729"/>
    </source>
</evidence>
<reference evidence="9 10" key="1">
    <citation type="journal article" date="2019" name="Int. J. Syst. Evol. Microbiol.">
        <title>The Global Catalogue of Microorganisms (GCM) 10K type strain sequencing project: providing services to taxonomists for standard genome sequencing and annotation.</title>
        <authorList>
            <consortium name="The Broad Institute Genomics Platform"/>
            <consortium name="The Broad Institute Genome Sequencing Center for Infectious Disease"/>
            <person name="Wu L."/>
            <person name="Ma J."/>
        </authorList>
    </citation>
    <scope>NUCLEOTIDE SEQUENCE [LARGE SCALE GENOMIC DNA]</scope>
    <source>
        <strain evidence="9 10">JCM 10303</strain>
    </source>
</reference>
<evidence type="ECO:0000256" key="7">
    <source>
        <dbReference type="SAM" id="SignalP"/>
    </source>
</evidence>
<dbReference type="Proteomes" id="UP001500729">
    <property type="component" value="Unassembled WGS sequence"/>
</dbReference>
<dbReference type="Gene3D" id="3.40.50.200">
    <property type="entry name" value="Peptidase S8/S53 domain"/>
    <property type="match status" value="1"/>
</dbReference>
<feature type="domain" description="Peptidase S8/S53" evidence="8">
    <location>
        <begin position="156"/>
        <end position="448"/>
    </location>
</feature>